<evidence type="ECO:0000313" key="2">
    <source>
        <dbReference type="EMBL" id="MCI56193.1"/>
    </source>
</evidence>
<protein>
    <submittedName>
        <fullName evidence="2">Uncharacterized protein</fullName>
    </submittedName>
</protein>
<reference evidence="2 3" key="1">
    <citation type="journal article" date="2018" name="Front. Plant Sci.">
        <title>Red Clover (Trifolium pratense) and Zigzag Clover (T. medium) - A Picture of Genomic Similarities and Differences.</title>
        <authorList>
            <person name="Dluhosova J."/>
            <person name="Istvanek J."/>
            <person name="Nedelnik J."/>
            <person name="Repkova J."/>
        </authorList>
    </citation>
    <scope>NUCLEOTIDE SEQUENCE [LARGE SCALE GENOMIC DNA]</scope>
    <source>
        <strain evidence="3">cv. 10/8</strain>
        <tissue evidence="2">Leaf</tissue>
    </source>
</reference>
<dbReference type="EMBL" id="LXQA010508618">
    <property type="protein sequence ID" value="MCI56193.1"/>
    <property type="molecule type" value="Genomic_DNA"/>
</dbReference>
<proteinExistence type="predicted"/>
<accession>A0A392T4Z9</accession>
<dbReference type="AlphaFoldDB" id="A0A392T4Z9"/>
<name>A0A392T4Z9_9FABA</name>
<feature type="non-terminal residue" evidence="2">
    <location>
        <position position="1"/>
    </location>
</feature>
<keyword evidence="3" id="KW-1185">Reference proteome</keyword>
<dbReference type="Proteomes" id="UP000265520">
    <property type="component" value="Unassembled WGS sequence"/>
</dbReference>
<feature type="region of interest" description="Disordered" evidence="1">
    <location>
        <begin position="1"/>
        <end position="32"/>
    </location>
</feature>
<evidence type="ECO:0000313" key="3">
    <source>
        <dbReference type="Proteomes" id="UP000265520"/>
    </source>
</evidence>
<comment type="caution">
    <text evidence="2">The sequence shown here is derived from an EMBL/GenBank/DDBJ whole genome shotgun (WGS) entry which is preliminary data.</text>
</comment>
<sequence length="51" mass="5705">LPTRHMEAAGLPVQSLNKSGQTDRDQGMSIPSWPSQTIMWLSRRLPTISNL</sequence>
<evidence type="ECO:0000256" key="1">
    <source>
        <dbReference type="SAM" id="MobiDB-lite"/>
    </source>
</evidence>
<organism evidence="2 3">
    <name type="scientific">Trifolium medium</name>
    <dbReference type="NCBI Taxonomy" id="97028"/>
    <lineage>
        <taxon>Eukaryota</taxon>
        <taxon>Viridiplantae</taxon>
        <taxon>Streptophyta</taxon>
        <taxon>Embryophyta</taxon>
        <taxon>Tracheophyta</taxon>
        <taxon>Spermatophyta</taxon>
        <taxon>Magnoliopsida</taxon>
        <taxon>eudicotyledons</taxon>
        <taxon>Gunneridae</taxon>
        <taxon>Pentapetalae</taxon>
        <taxon>rosids</taxon>
        <taxon>fabids</taxon>
        <taxon>Fabales</taxon>
        <taxon>Fabaceae</taxon>
        <taxon>Papilionoideae</taxon>
        <taxon>50 kb inversion clade</taxon>
        <taxon>NPAAA clade</taxon>
        <taxon>Hologalegina</taxon>
        <taxon>IRL clade</taxon>
        <taxon>Trifolieae</taxon>
        <taxon>Trifolium</taxon>
    </lineage>
</organism>